<reference evidence="1 2" key="2">
    <citation type="journal article" date="2014" name="Stand. Genomic Sci.">
        <title>An updated genome annotation for the model marine bacterium Ruegeria pomeroyi DSS-3.</title>
        <authorList>
            <person name="Rivers A.R."/>
            <person name="Smith C.B."/>
            <person name="Moran M.A."/>
        </authorList>
    </citation>
    <scope>GENOME REANNOTATION</scope>
    <source>
        <strain evidence="2">ATCC 700808 / DSM 15171 / DSS-3</strain>
    </source>
</reference>
<keyword evidence="2" id="KW-1185">Reference proteome</keyword>
<dbReference type="AlphaFoldDB" id="Q5LQC8"/>
<gene>
    <name evidence="1" type="ordered locus">SPO2564</name>
</gene>
<name>Q5LQC8_RUEPO</name>
<dbReference type="HOGENOM" id="CLU_3375712_0_0_5"/>
<sequence>MTDPLPCCDAARRNLFSLQLQDLDKAERPMSGRF</sequence>
<protein>
    <submittedName>
        <fullName evidence="1">Uncharacterized protein</fullName>
    </submittedName>
</protein>
<dbReference type="PaxDb" id="246200-SPO2564"/>
<evidence type="ECO:0000313" key="2">
    <source>
        <dbReference type="Proteomes" id="UP000001023"/>
    </source>
</evidence>
<accession>Q5LQC8</accession>
<dbReference type="STRING" id="246200.SPO2564"/>
<dbReference type="EMBL" id="CP000031">
    <property type="protein sequence ID" value="AAV95812.1"/>
    <property type="molecule type" value="Genomic_DNA"/>
</dbReference>
<dbReference type="KEGG" id="sil:SPO2564"/>
<proteinExistence type="predicted"/>
<evidence type="ECO:0000313" key="1">
    <source>
        <dbReference type="EMBL" id="AAV95812.1"/>
    </source>
</evidence>
<organism evidence="1 2">
    <name type="scientific">Ruegeria pomeroyi (strain ATCC 700808 / DSM 15171 / DSS-3)</name>
    <name type="common">Silicibacter pomeroyi</name>
    <dbReference type="NCBI Taxonomy" id="246200"/>
    <lineage>
        <taxon>Bacteria</taxon>
        <taxon>Pseudomonadati</taxon>
        <taxon>Pseudomonadota</taxon>
        <taxon>Alphaproteobacteria</taxon>
        <taxon>Rhodobacterales</taxon>
        <taxon>Roseobacteraceae</taxon>
        <taxon>Ruegeria</taxon>
    </lineage>
</organism>
<reference evidence="1 2" key="1">
    <citation type="journal article" date="2004" name="Nature">
        <title>Genome sequence of Silicibacter pomeroyi reveals adaptations to the marine environment.</title>
        <authorList>
            <person name="Moran M.A."/>
            <person name="Buchan A."/>
            <person name="Gonzalez J.M."/>
            <person name="Heidelberg J.F."/>
            <person name="Whitman W.B."/>
            <person name="Kiene R.P."/>
            <person name="Henriksen J.R."/>
            <person name="King G.M."/>
            <person name="Belas R."/>
            <person name="Fuqua C."/>
            <person name="Brinkac L."/>
            <person name="Lewis M."/>
            <person name="Johri S."/>
            <person name="Weaver B."/>
            <person name="Pai G."/>
            <person name="Eisen J.A."/>
            <person name="Rahe E."/>
            <person name="Sheldon W.M."/>
            <person name="Ye W."/>
            <person name="Miller T.R."/>
            <person name="Carlton J."/>
            <person name="Rasko D.A."/>
            <person name="Paulsen I.T."/>
            <person name="Ren Q."/>
            <person name="Daugherty S.C."/>
            <person name="Deboy R.T."/>
            <person name="Dodson R.J."/>
            <person name="Durkin A.S."/>
            <person name="Madupu R."/>
            <person name="Nelson W.C."/>
            <person name="Sullivan S.A."/>
            <person name="Rosovitz M.J."/>
            <person name="Haft D.H."/>
            <person name="Selengut J."/>
            <person name="Ward N."/>
        </authorList>
    </citation>
    <scope>NUCLEOTIDE SEQUENCE [LARGE SCALE GENOMIC DNA]</scope>
    <source>
        <strain evidence="2">ATCC 700808 / DSM 15171 / DSS-3</strain>
    </source>
</reference>
<dbReference type="Proteomes" id="UP000001023">
    <property type="component" value="Chromosome"/>
</dbReference>